<dbReference type="NCBIfam" id="TIGR02593">
    <property type="entry name" value="CRISPR_cas5"/>
    <property type="match status" value="1"/>
</dbReference>
<name>A0A974BNB1_SEDHY</name>
<dbReference type="EMBL" id="JACBNQ010000045">
    <property type="protein sequence ID" value="NYB76121.1"/>
    <property type="molecule type" value="Genomic_DNA"/>
</dbReference>
<dbReference type="RefSeq" id="WP_179239840.1">
    <property type="nucleotide sequence ID" value="NZ_JACBNQ010000045.1"/>
</dbReference>
<dbReference type="InterPro" id="IPR013422">
    <property type="entry name" value="CRISPR-assoc_prot_Cas5_N"/>
</dbReference>
<comment type="caution">
    <text evidence="2">The sequence shown here is derived from an EMBL/GenBank/DDBJ whole genome shotgun (WGS) entry which is preliminary data.</text>
</comment>
<accession>A0A974BNB1</accession>
<dbReference type="Gene3D" id="3.30.70.2660">
    <property type="match status" value="1"/>
</dbReference>
<proteinExistence type="predicted"/>
<dbReference type="Pfam" id="PF09704">
    <property type="entry name" value="Cas_Cas5d"/>
    <property type="match status" value="1"/>
</dbReference>
<organism evidence="2 3">
    <name type="scientific">Sedimentibacter hydroxybenzoicus DSM 7310</name>
    <dbReference type="NCBI Taxonomy" id="1123245"/>
    <lineage>
        <taxon>Bacteria</taxon>
        <taxon>Bacillati</taxon>
        <taxon>Bacillota</taxon>
        <taxon>Tissierellia</taxon>
        <taxon>Sedimentibacter</taxon>
    </lineage>
</organism>
<protein>
    <submittedName>
        <fullName evidence="2">CRISPR-associated protein Cas5</fullName>
    </submittedName>
</protein>
<sequence>MKCICFKLTGDYGHYRPYYTTSSPTTYSLMPPTSIYGLIGAMLGLSKDNNNYYKDLESANTRVGIGLITPVKKIAMSTNLINTKNNYWVPTNKNSSGPRTPTRFEYVVGQEYLVFITMSDEILLDELAKRLERHCFAYGISLGLSNLIADAQLICYDSMQKVNGNDYIEMDSAVPTNKIEKEKGIKVLSDIKYCKERYVRKFGENRIPLDYVDALFSTNARKISVKCSEVYKLDNFYFSFLT</sequence>
<evidence type="ECO:0000313" key="3">
    <source>
        <dbReference type="Proteomes" id="UP000611629"/>
    </source>
</evidence>
<evidence type="ECO:0000313" key="2">
    <source>
        <dbReference type="EMBL" id="NYB76121.1"/>
    </source>
</evidence>
<keyword evidence="3" id="KW-1185">Reference proteome</keyword>
<dbReference type="GO" id="GO:0043571">
    <property type="term" value="P:maintenance of CRISPR repeat elements"/>
    <property type="evidence" value="ECO:0007669"/>
    <property type="project" value="InterPro"/>
</dbReference>
<evidence type="ECO:0000256" key="1">
    <source>
        <dbReference type="ARBA" id="ARBA00023118"/>
    </source>
</evidence>
<dbReference type="Proteomes" id="UP000611629">
    <property type="component" value="Unassembled WGS sequence"/>
</dbReference>
<dbReference type="AlphaFoldDB" id="A0A974BNB1"/>
<dbReference type="InterPro" id="IPR021124">
    <property type="entry name" value="CRISPR-assoc_prot_Cas5"/>
</dbReference>
<gene>
    <name evidence="2" type="primary">cas5</name>
    <name evidence="2" type="ORF">HZF24_18395</name>
</gene>
<dbReference type="GO" id="GO:0051607">
    <property type="term" value="P:defense response to virus"/>
    <property type="evidence" value="ECO:0007669"/>
    <property type="project" value="UniProtKB-KW"/>
</dbReference>
<reference evidence="2" key="1">
    <citation type="submission" date="2020-07" db="EMBL/GenBank/DDBJ databases">
        <title>Genomic analysis of a strain of Sedimentibacter Hydroxybenzoicus DSM7310.</title>
        <authorList>
            <person name="Ma S."/>
        </authorList>
    </citation>
    <scope>NUCLEOTIDE SEQUENCE</scope>
    <source>
        <strain evidence="2">DSM 7310</strain>
    </source>
</reference>
<keyword evidence="1" id="KW-0051">Antiviral defense</keyword>